<proteinExistence type="predicted"/>
<name>A0A5P1EZH2_ASPOF</name>
<dbReference type="EMBL" id="CM007384">
    <property type="protein sequence ID" value="ONK71508.1"/>
    <property type="molecule type" value="Genomic_DNA"/>
</dbReference>
<dbReference type="Proteomes" id="UP000243459">
    <property type="component" value="Chromosome 4"/>
</dbReference>
<organism evidence="1 2">
    <name type="scientific">Asparagus officinalis</name>
    <name type="common">Garden asparagus</name>
    <dbReference type="NCBI Taxonomy" id="4686"/>
    <lineage>
        <taxon>Eukaryota</taxon>
        <taxon>Viridiplantae</taxon>
        <taxon>Streptophyta</taxon>
        <taxon>Embryophyta</taxon>
        <taxon>Tracheophyta</taxon>
        <taxon>Spermatophyta</taxon>
        <taxon>Magnoliopsida</taxon>
        <taxon>Liliopsida</taxon>
        <taxon>Asparagales</taxon>
        <taxon>Asparagaceae</taxon>
        <taxon>Asparagoideae</taxon>
        <taxon>Asparagus</taxon>
    </lineage>
</organism>
<reference evidence="2" key="1">
    <citation type="journal article" date="2017" name="Nat. Commun.">
        <title>The asparagus genome sheds light on the origin and evolution of a young Y chromosome.</title>
        <authorList>
            <person name="Harkess A."/>
            <person name="Zhou J."/>
            <person name="Xu C."/>
            <person name="Bowers J.E."/>
            <person name="Van der Hulst R."/>
            <person name="Ayyampalayam S."/>
            <person name="Mercati F."/>
            <person name="Riccardi P."/>
            <person name="McKain M.R."/>
            <person name="Kakrana A."/>
            <person name="Tang H."/>
            <person name="Ray J."/>
            <person name="Groenendijk J."/>
            <person name="Arikit S."/>
            <person name="Mathioni S.M."/>
            <person name="Nakano M."/>
            <person name="Shan H."/>
            <person name="Telgmann-Rauber A."/>
            <person name="Kanno A."/>
            <person name="Yue Z."/>
            <person name="Chen H."/>
            <person name="Li W."/>
            <person name="Chen Y."/>
            <person name="Xu X."/>
            <person name="Zhang Y."/>
            <person name="Luo S."/>
            <person name="Chen H."/>
            <person name="Gao J."/>
            <person name="Mao Z."/>
            <person name="Pires J.C."/>
            <person name="Luo M."/>
            <person name="Kudrna D."/>
            <person name="Wing R.A."/>
            <person name="Meyers B.C."/>
            <person name="Yi K."/>
            <person name="Kong H."/>
            <person name="Lavrijsen P."/>
            <person name="Sunseri F."/>
            <person name="Falavigna A."/>
            <person name="Ye Y."/>
            <person name="Leebens-Mack J.H."/>
            <person name="Chen G."/>
        </authorList>
    </citation>
    <scope>NUCLEOTIDE SEQUENCE [LARGE SCALE GENOMIC DNA]</scope>
    <source>
        <strain evidence="2">cv. DH0086</strain>
    </source>
</reference>
<evidence type="ECO:0000313" key="1">
    <source>
        <dbReference type="EMBL" id="ONK71508.1"/>
    </source>
</evidence>
<evidence type="ECO:0000313" key="2">
    <source>
        <dbReference type="Proteomes" id="UP000243459"/>
    </source>
</evidence>
<sequence length="118" mass="13277">MVRFSSPTSSMPSSSARYCDLYRSLRCLASVRISLFCLDLVLDPVCIVVNLGFNCLILDVRVFLPLITFEHKRLPFDLPEAMEEFVAGNDAEMNTDIDPQEAQQALEIAEANLSRAQY</sequence>
<dbReference type="Gene3D" id="6.10.140.480">
    <property type="match status" value="1"/>
</dbReference>
<accession>A0A5P1EZH2</accession>
<keyword evidence="2" id="KW-1185">Reference proteome</keyword>
<dbReference type="Gramene" id="ONK71508">
    <property type="protein sequence ID" value="ONK71508"/>
    <property type="gene ID" value="A4U43_C04F9370"/>
</dbReference>
<protein>
    <submittedName>
        <fullName evidence="1">Uncharacterized protein</fullName>
    </submittedName>
</protein>
<gene>
    <name evidence="1" type="ORF">A4U43_C04F9370</name>
</gene>
<dbReference type="AlphaFoldDB" id="A0A5P1EZH2"/>